<keyword evidence="3" id="KW-1185">Reference proteome</keyword>
<dbReference type="Gene3D" id="3.40.50.2000">
    <property type="entry name" value="Glycogen Phosphorylase B"/>
    <property type="match status" value="2"/>
</dbReference>
<dbReference type="Proteomes" id="UP000258016">
    <property type="component" value="Chromosome"/>
</dbReference>
<dbReference type="Pfam" id="PF13692">
    <property type="entry name" value="Glyco_trans_1_4"/>
    <property type="match status" value="1"/>
</dbReference>
<reference evidence="2 3" key="1">
    <citation type="submission" date="2017-03" db="EMBL/GenBank/DDBJ databases">
        <title>Complete genome sequence of Blastomonas fulva degrading microcsystin LR.</title>
        <authorList>
            <person name="Lee H.-g."/>
            <person name="Jin L."/>
            <person name="oh H.-M."/>
        </authorList>
    </citation>
    <scope>NUCLEOTIDE SEQUENCE [LARGE SCALE GENOMIC DNA]</scope>
    <source>
        <strain evidence="2 3">T2</strain>
    </source>
</reference>
<dbReference type="Pfam" id="PF13579">
    <property type="entry name" value="Glyco_trans_4_4"/>
    <property type="match status" value="1"/>
</dbReference>
<name>A0ABM6M5H1_9SPHN</name>
<gene>
    <name evidence="2" type="ORF">B5J99_05765</name>
</gene>
<evidence type="ECO:0000259" key="1">
    <source>
        <dbReference type="Pfam" id="PF13579"/>
    </source>
</evidence>
<dbReference type="CDD" id="cd03794">
    <property type="entry name" value="GT4_WbuB-like"/>
    <property type="match status" value="1"/>
</dbReference>
<dbReference type="EMBL" id="CP020083">
    <property type="protein sequence ID" value="ASR51035.1"/>
    <property type="molecule type" value="Genomic_DNA"/>
</dbReference>
<evidence type="ECO:0000313" key="2">
    <source>
        <dbReference type="EMBL" id="ASR51035.1"/>
    </source>
</evidence>
<evidence type="ECO:0000313" key="3">
    <source>
        <dbReference type="Proteomes" id="UP000258016"/>
    </source>
</evidence>
<dbReference type="SUPFAM" id="SSF53756">
    <property type="entry name" value="UDP-Glycosyltransferase/glycogen phosphorylase"/>
    <property type="match status" value="1"/>
</dbReference>
<protein>
    <recommendedName>
        <fullName evidence="1">Glycosyltransferase subfamily 4-like N-terminal domain-containing protein</fullName>
    </recommendedName>
</protein>
<accession>A0ABM6M5H1</accession>
<dbReference type="PANTHER" id="PTHR12526:SF622">
    <property type="entry name" value="GLYCOSYLTRANSFERASE (GROUP I)"/>
    <property type="match status" value="1"/>
</dbReference>
<sequence>MCVRILYLTQWFDPEPAFKGADFAAALAARGHDVEVATAFPNYPGGKLYPGYRIRPYANERIRGLKVHRLWVYPSHDASSFGRIANYLSFFVSALVFGLLRAHRYDVIYVYHPPITPGVAAALFGMVRRKPMVIEIQDLWPDSVMASGMAGGRTDRILTSLCRFVYRRASHVIPQSDGMRARLIERGVPEQKLTRIFNWSTYQAPSAAAPALPDKTHVLGPAGRFNIIYGGNLGQAQALSSVIHAVAAARRIEPAVHLHLFGHGIESGPLVELASSVAPDGVTLHGTVDRVAMDRIFDLANALVMHLKDDPLYEITLPSKMQHYLSCGKPVIAGIRGEAAKLLLQSGAALVTQPEDVQTMADAMVQLARMSPIELQAMGQRGKRFYESHMAFDFAVDETLGILSRAVLVE</sequence>
<proteinExistence type="predicted"/>
<dbReference type="PANTHER" id="PTHR12526">
    <property type="entry name" value="GLYCOSYLTRANSFERASE"/>
    <property type="match status" value="1"/>
</dbReference>
<dbReference type="InterPro" id="IPR028098">
    <property type="entry name" value="Glyco_trans_4-like_N"/>
</dbReference>
<feature type="domain" description="Glycosyltransferase subfamily 4-like N-terminal" evidence="1">
    <location>
        <begin position="22"/>
        <end position="199"/>
    </location>
</feature>
<organism evidence="2 3">
    <name type="scientific">Blastomonas fulva</name>
    <dbReference type="NCBI Taxonomy" id="1550728"/>
    <lineage>
        <taxon>Bacteria</taxon>
        <taxon>Pseudomonadati</taxon>
        <taxon>Pseudomonadota</taxon>
        <taxon>Alphaproteobacteria</taxon>
        <taxon>Sphingomonadales</taxon>
        <taxon>Sphingomonadaceae</taxon>
        <taxon>Blastomonas</taxon>
    </lineage>
</organism>